<dbReference type="InterPro" id="IPR010773">
    <property type="entry name" value="Mycophage_PG1_Gp7"/>
</dbReference>
<accession>A0A9D7I8S5</accession>
<name>A0A9D7I8S5_9RHOO</name>
<proteinExistence type="predicted"/>
<organism evidence="1 2">
    <name type="scientific">Candidatus Propionivibrio dominans</name>
    <dbReference type="NCBI Taxonomy" id="2954373"/>
    <lineage>
        <taxon>Bacteria</taxon>
        <taxon>Pseudomonadati</taxon>
        <taxon>Pseudomonadota</taxon>
        <taxon>Betaproteobacteria</taxon>
        <taxon>Rhodocyclales</taxon>
        <taxon>Rhodocyclaceae</taxon>
        <taxon>Propionivibrio</taxon>
    </lineage>
</organism>
<protein>
    <submittedName>
        <fullName evidence="1">DUF1360 domain-containing protein</fullName>
    </submittedName>
</protein>
<dbReference type="AlphaFoldDB" id="A0A9D7I8S5"/>
<dbReference type="Proteomes" id="UP000886602">
    <property type="component" value="Unassembled WGS sequence"/>
</dbReference>
<evidence type="ECO:0000313" key="2">
    <source>
        <dbReference type="Proteomes" id="UP000886602"/>
    </source>
</evidence>
<dbReference type="EMBL" id="JADJNC010000014">
    <property type="protein sequence ID" value="MBK7423423.1"/>
    <property type="molecule type" value="Genomic_DNA"/>
</dbReference>
<reference evidence="1" key="1">
    <citation type="submission" date="2020-10" db="EMBL/GenBank/DDBJ databases">
        <title>Connecting structure to function with the recovery of over 1000 high-quality activated sludge metagenome-assembled genomes encoding full-length rRNA genes using long-read sequencing.</title>
        <authorList>
            <person name="Singleton C.M."/>
            <person name="Petriglieri F."/>
            <person name="Kristensen J.M."/>
            <person name="Kirkegaard R.H."/>
            <person name="Michaelsen T.Y."/>
            <person name="Andersen M.H."/>
            <person name="Karst S.M."/>
            <person name="Dueholm M.S."/>
            <person name="Nielsen P.H."/>
            <person name="Albertsen M."/>
        </authorList>
    </citation>
    <scope>NUCLEOTIDE SEQUENCE</scope>
    <source>
        <strain evidence="1">EsbW_18-Q3-R4-48_MAXAC.044</strain>
    </source>
</reference>
<comment type="caution">
    <text evidence="1">The sequence shown here is derived from an EMBL/GenBank/DDBJ whole genome shotgun (WGS) entry which is preliminary data.</text>
</comment>
<sequence>MTDWSPWFRFLVAVFATWRLARLVAREDGPFEIIVKLRMRAADGFVGQLMDCPYCLSLWLAAPFACVLADTAAAWVAAWLAISGGASFIENLLER</sequence>
<evidence type="ECO:0000313" key="1">
    <source>
        <dbReference type="EMBL" id="MBK7423423.1"/>
    </source>
</evidence>
<gene>
    <name evidence="1" type="ORF">IPJ48_10180</name>
</gene>
<dbReference type="Pfam" id="PF07098">
    <property type="entry name" value="DUF1360"/>
    <property type="match status" value="1"/>
</dbReference>